<name>A0ACC2RNL2_9FUNG</name>
<accession>A0ACC2RNL2</accession>
<comment type="caution">
    <text evidence="1">The sequence shown here is derived from an EMBL/GenBank/DDBJ whole genome shotgun (WGS) entry which is preliminary data.</text>
</comment>
<dbReference type="Proteomes" id="UP001165960">
    <property type="component" value="Unassembled WGS sequence"/>
</dbReference>
<organism evidence="1 2">
    <name type="scientific">Entomophthora muscae</name>
    <dbReference type="NCBI Taxonomy" id="34485"/>
    <lineage>
        <taxon>Eukaryota</taxon>
        <taxon>Fungi</taxon>
        <taxon>Fungi incertae sedis</taxon>
        <taxon>Zoopagomycota</taxon>
        <taxon>Entomophthoromycotina</taxon>
        <taxon>Entomophthoromycetes</taxon>
        <taxon>Entomophthorales</taxon>
        <taxon>Entomophthoraceae</taxon>
        <taxon>Entomophthora</taxon>
    </lineage>
</organism>
<gene>
    <name evidence="1" type="primary">GYP2_1</name>
    <name evidence="1" type="ORF">DSO57_1002757</name>
</gene>
<dbReference type="EMBL" id="QTSX02007106">
    <property type="protein sequence ID" value="KAJ9051623.1"/>
    <property type="molecule type" value="Genomic_DNA"/>
</dbReference>
<proteinExistence type="predicted"/>
<evidence type="ECO:0000313" key="1">
    <source>
        <dbReference type="EMBL" id="KAJ9051623.1"/>
    </source>
</evidence>
<reference evidence="1" key="1">
    <citation type="submission" date="2022-04" db="EMBL/GenBank/DDBJ databases">
        <title>Genome of the entomopathogenic fungus Entomophthora muscae.</title>
        <authorList>
            <person name="Elya C."/>
            <person name="Lovett B.R."/>
            <person name="Lee E."/>
            <person name="Macias A.M."/>
            <person name="Hajek A.E."/>
            <person name="De Bivort B.L."/>
            <person name="Kasson M.T."/>
            <person name="De Fine Licht H.H."/>
            <person name="Stajich J.E."/>
        </authorList>
    </citation>
    <scope>NUCLEOTIDE SEQUENCE</scope>
    <source>
        <strain evidence="1">Berkeley</strain>
    </source>
</reference>
<keyword evidence="2" id="KW-1185">Reference proteome</keyword>
<sequence length="982" mass="110135">MRANPGSSTYRVKSELIWRRQRVYLMRLQIPNHGMAARAFRQTFKAPASEQLISHYSCCYQKGLMVYQGWAYLSENYLCFYSYMLGAEMKLQLELRDVVGLDKGGIKPVGPALPLPAPITITLKDGMTHHFGNFFSRDEVFDLLTQLTKKTMEKVLKNSALDPCPGMALDPATMAPQRSPTSAKAPRKVSASSLKSTLLDQKQNSLFQAKFRLPAAERLYLETPIVFTHPKTTGLKFKGLLSLSDTFLTFVSTSLLSPCYWVLPLYLVRRVNVHMIEEPPATYGLSVLSYHELSFHMQFSQLSRSAFDGFCKALNVRLMNQKGVVRNLRPFLRTLASESYHRGQANFDSNALGFKYGFPEEFGITREAKKLAHWQSYFVGNGWNFSLIRQFDFVRLVRVGIPGRLRGEIWEMCCGAVYRRFNNTGVYAQLIADHAGQISVATDEIEKDLNRSLPEYGAYRTPDGITALRRVLVAYAWRNPEVGYCQAMNIVASALLIYCSEEQAFWVLSTLCDTMLPAYYSTSMVGALLDQAVLEHLVATLMPVLDQHLKRKNITLSLVSLPWFLTLFINDMPLLVALRVLDCFFMDGAQVLFRLALAVLQINGDALMAAEDDGEFVAVLKDYFLTLDQPMNNSTLTNYTALITIAYREFKSVDNLQVLELRESRQMKVVHGIERFSKQSALRGLDFCGRFDQATLSRIYDRFQSAIYSSRSAVPQRPMGLEGFEMFMESATTWAKLDPHDVADPLLRRLLIDTLFQQMDPEASGAVTLSDVVQVLDRLLNYGPEAGIRLLFDAADSDKDGFLSEEDIIKFSSLFLFVFRHLSSDEGLCGTGRFIKAALRHTASNSDLIDMGNGSKLAFPSFLELVMVDPDLQQFFEDEFPRTFHLEMDEKDPEFSGDGGDLSRILLVGLVHGGNQVANAINRKVSAFTSGSTVPVEKVTSTDATAWVEVNSPTSLPPSLSSDPDGFPELDSVDISSLTITS</sequence>
<evidence type="ECO:0000313" key="2">
    <source>
        <dbReference type="Proteomes" id="UP001165960"/>
    </source>
</evidence>
<protein>
    <submittedName>
        <fullName evidence="1">GTPase activating protein (GAP)</fullName>
    </submittedName>
</protein>